<dbReference type="AlphaFoldDB" id="A0A9N9BJH2"/>
<feature type="transmembrane region" description="Helical" evidence="19">
    <location>
        <begin position="187"/>
        <end position="212"/>
    </location>
</feature>
<evidence type="ECO:0000256" key="16">
    <source>
        <dbReference type="ARBA" id="ARBA00024003"/>
    </source>
</evidence>
<evidence type="ECO:0000256" key="1">
    <source>
        <dbReference type="ARBA" id="ARBA00004141"/>
    </source>
</evidence>
<evidence type="ECO:0000256" key="18">
    <source>
        <dbReference type="SAM" id="MobiDB-lite"/>
    </source>
</evidence>
<evidence type="ECO:0000256" key="13">
    <source>
        <dbReference type="ARBA" id="ARBA00023034"/>
    </source>
</evidence>
<evidence type="ECO:0000256" key="12">
    <source>
        <dbReference type="ARBA" id="ARBA00023018"/>
    </source>
</evidence>
<accession>A0A9N9BJH2</accession>
<dbReference type="GO" id="GO:0016020">
    <property type="term" value="C:membrane"/>
    <property type="evidence" value="ECO:0007669"/>
    <property type="project" value="UniProtKB-SubCell"/>
</dbReference>
<evidence type="ECO:0000256" key="19">
    <source>
        <dbReference type="SAM" id="Phobius"/>
    </source>
</evidence>
<dbReference type="OrthoDB" id="5597044at2759"/>
<evidence type="ECO:0000313" key="20">
    <source>
        <dbReference type="EMBL" id="CAG8568509.1"/>
    </source>
</evidence>
<sequence>MDDSVKESIPPLLYQTSAAGSLSPEDLAKRIQCYIVLQLACGADGSGAGQTTRSQIGGRRPAGKQISSARMRTAVRNIGCEESVKRREGNGSNGVNWSRRMNHALCVSPVRLENNSEDGHAGFRILASFALISNARRMREQTLLSPQVTAELRVAGKNVLGYIQLGDQDFVAAQFERPEPPIPWSSIMLATALFVLGSLGIVFGSLLVAGVISDESWLDRGKPFLFLGALLFIPGFYHVRLAYYAYKGYEGYDFDQIPDCYSRITTLDTYPAPKSWTINIYPEEVVGIDNVNSCLNDEV</sequence>
<keyword evidence="10" id="KW-0967">Endosome</keyword>
<dbReference type="GO" id="GO:0005769">
    <property type="term" value="C:early endosome"/>
    <property type="evidence" value="ECO:0007669"/>
    <property type="project" value="UniProtKB-SubCell"/>
</dbReference>
<reference evidence="20" key="1">
    <citation type="submission" date="2021-06" db="EMBL/GenBank/DDBJ databases">
        <authorList>
            <person name="Kallberg Y."/>
            <person name="Tangrot J."/>
            <person name="Rosling A."/>
        </authorList>
    </citation>
    <scope>NUCLEOTIDE SEQUENCE</scope>
    <source>
        <strain evidence="20">BR232B</strain>
    </source>
</reference>
<evidence type="ECO:0000256" key="5">
    <source>
        <dbReference type="ARBA" id="ARBA00004419"/>
    </source>
</evidence>
<dbReference type="InterPro" id="IPR008590">
    <property type="entry name" value="TMEM_230/134"/>
</dbReference>
<keyword evidence="9 19" id="KW-0812">Transmembrane</keyword>
<evidence type="ECO:0000256" key="4">
    <source>
        <dbReference type="ARBA" id="ARBA00004412"/>
    </source>
</evidence>
<comment type="caution">
    <text evidence="20">The sequence shown here is derived from an EMBL/GenBank/DDBJ whole genome shotgun (WGS) entry which is preliminary data.</text>
</comment>
<evidence type="ECO:0000256" key="17">
    <source>
        <dbReference type="ARBA" id="ARBA00024088"/>
    </source>
</evidence>
<proteinExistence type="inferred from homology"/>
<dbReference type="Proteomes" id="UP000789739">
    <property type="component" value="Unassembled WGS sequence"/>
</dbReference>
<evidence type="ECO:0000256" key="2">
    <source>
        <dbReference type="ARBA" id="ARBA00004172"/>
    </source>
</evidence>
<evidence type="ECO:0000256" key="6">
    <source>
        <dbReference type="ARBA" id="ARBA00004601"/>
    </source>
</evidence>
<keyword evidence="11 19" id="KW-1133">Transmembrane helix</keyword>
<dbReference type="PANTHER" id="PTHR15664">
    <property type="entry name" value="C20ORF30 PROTEIN"/>
    <property type="match status" value="1"/>
</dbReference>
<evidence type="ECO:0000256" key="9">
    <source>
        <dbReference type="ARBA" id="ARBA00022692"/>
    </source>
</evidence>
<dbReference type="GO" id="GO:0005776">
    <property type="term" value="C:autophagosome"/>
    <property type="evidence" value="ECO:0007669"/>
    <property type="project" value="UniProtKB-SubCell"/>
</dbReference>
<comment type="similarity">
    <text evidence="8">Belongs to the TMEM134/TMEM230 family.</text>
</comment>
<feature type="transmembrane region" description="Helical" evidence="19">
    <location>
        <begin position="224"/>
        <end position="246"/>
    </location>
</feature>
<dbReference type="Pfam" id="PF05915">
    <property type="entry name" value="TMEM_230_134"/>
    <property type="match status" value="1"/>
</dbReference>
<dbReference type="EMBL" id="CAJVPI010000748">
    <property type="protein sequence ID" value="CAG8568509.1"/>
    <property type="molecule type" value="Genomic_DNA"/>
</dbReference>
<evidence type="ECO:0000256" key="14">
    <source>
        <dbReference type="ARBA" id="ARBA00023136"/>
    </source>
</evidence>
<keyword evidence="13" id="KW-0333">Golgi apparatus</keyword>
<evidence type="ECO:0000256" key="7">
    <source>
        <dbReference type="ARBA" id="ARBA00004603"/>
    </source>
</evidence>
<keyword evidence="15" id="KW-0968">Cytoplasmic vesicle</keyword>
<organism evidence="20 21">
    <name type="scientific">Paraglomus brasilianum</name>
    <dbReference type="NCBI Taxonomy" id="144538"/>
    <lineage>
        <taxon>Eukaryota</taxon>
        <taxon>Fungi</taxon>
        <taxon>Fungi incertae sedis</taxon>
        <taxon>Mucoromycota</taxon>
        <taxon>Glomeromycotina</taxon>
        <taxon>Glomeromycetes</taxon>
        <taxon>Paraglomerales</taxon>
        <taxon>Paraglomeraceae</taxon>
        <taxon>Paraglomus</taxon>
    </lineage>
</organism>
<comment type="subcellular location">
    <subcellularLocation>
        <location evidence="5">Cytoplasmic vesicle</location>
        <location evidence="5">Autophagosome</location>
    </subcellularLocation>
    <subcellularLocation>
        <location evidence="3">Cytoplasmic vesicle</location>
        <location evidence="3">Secretory vesicle</location>
        <location evidence="3">Synaptic vesicle</location>
    </subcellularLocation>
    <subcellularLocation>
        <location evidence="4">Early endosome</location>
    </subcellularLocation>
    <subcellularLocation>
        <location evidence="6">Golgi apparatus</location>
        <location evidence="6">trans-Golgi network</location>
    </subcellularLocation>
    <subcellularLocation>
        <location evidence="7">Late endosome</location>
    </subcellularLocation>
    <subcellularLocation>
        <location evidence="1">Membrane</location>
        <topology evidence="1">Multi-pass membrane protein</topology>
    </subcellularLocation>
    <subcellularLocation>
        <location evidence="2">Recycling endosome</location>
    </subcellularLocation>
</comment>
<evidence type="ECO:0000256" key="10">
    <source>
        <dbReference type="ARBA" id="ARBA00022753"/>
    </source>
</evidence>
<dbReference type="GO" id="GO:0005794">
    <property type="term" value="C:Golgi apparatus"/>
    <property type="evidence" value="ECO:0007669"/>
    <property type="project" value="UniProtKB-SubCell"/>
</dbReference>
<evidence type="ECO:0000256" key="3">
    <source>
        <dbReference type="ARBA" id="ARBA00004234"/>
    </source>
</evidence>
<dbReference type="PANTHER" id="PTHR15664:SF6">
    <property type="entry name" value="TRANSMEMBRANE PROTEIN 230"/>
    <property type="match status" value="1"/>
</dbReference>
<keyword evidence="14 19" id="KW-0472">Membrane</keyword>
<evidence type="ECO:0000256" key="15">
    <source>
        <dbReference type="ARBA" id="ARBA00023329"/>
    </source>
</evidence>
<evidence type="ECO:0000256" key="8">
    <source>
        <dbReference type="ARBA" id="ARBA00007743"/>
    </source>
</evidence>
<dbReference type="InterPro" id="IPR044234">
    <property type="entry name" value="TMEM230"/>
</dbReference>
<protein>
    <recommendedName>
        <fullName evidence="17">Transmembrane protein 230</fullName>
    </recommendedName>
</protein>
<name>A0A9N9BJH2_9GLOM</name>
<gene>
    <name evidence="20" type="ORF">PBRASI_LOCUS5971</name>
</gene>
<dbReference type="GO" id="GO:0005770">
    <property type="term" value="C:late endosome"/>
    <property type="evidence" value="ECO:0007669"/>
    <property type="project" value="UniProtKB-SubCell"/>
</dbReference>
<feature type="region of interest" description="Disordered" evidence="18">
    <location>
        <begin position="46"/>
        <end position="67"/>
    </location>
</feature>
<evidence type="ECO:0000256" key="11">
    <source>
        <dbReference type="ARBA" id="ARBA00022989"/>
    </source>
</evidence>
<evidence type="ECO:0000313" key="21">
    <source>
        <dbReference type="Proteomes" id="UP000789739"/>
    </source>
</evidence>
<comment type="function">
    <text evidence="16">Involved in trafficking and recycling of synaptic vesicles.</text>
</comment>
<keyword evidence="12" id="KW-0770">Synapse</keyword>
<keyword evidence="21" id="KW-1185">Reference proteome</keyword>
<dbReference type="GO" id="GO:0055037">
    <property type="term" value="C:recycling endosome"/>
    <property type="evidence" value="ECO:0007669"/>
    <property type="project" value="UniProtKB-SubCell"/>
</dbReference>